<organism evidence="1 2">
    <name type="scientific">Catharanthus roseus</name>
    <name type="common">Madagascar periwinkle</name>
    <name type="synonym">Vinca rosea</name>
    <dbReference type="NCBI Taxonomy" id="4058"/>
    <lineage>
        <taxon>Eukaryota</taxon>
        <taxon>Viridiplantae</taxon>
        <taxon>Streptophyta</taxon>
        <taxon>Embryophyta</taxon>
        <taxon>Tracheophyta</taxon>
        <taxon>Spermatophyta</taxon>
        <taxon>Magnoliopsida</taxon>
        <taxon>eudicotyledons</taxon>
        <taxon>Gunneridae</taxon>
        <taxon>Pentapetalae</taxon>
        <taxon>asterids</taxon>
        <taxon>lamiids</taxon>
        <taxon>Gentianales</taxon>
        <taxon>Apocynaceae</taxon>
        <taxon>Rauvolfioideae</taxon>
        <taxon>Vinceae</taxon>
        <taxon>Catharanthinae</taxon>
        <taxon>Catharanthus</taxon>
    </lineage>
</organism>
<evidence type="ECO:0000313" key="2">
    <source>
        <dbReference type="Proteomes" id="UP001060085"/>
    </source>
</evidence>
<comment type="caution">
    <text evidence="1">The sequence shown here is derived from an EMBL/GenBank/DDBJ whole genome shotgun (WGS) entry which is preliminary data.</text>
</comment>
<keyword evidence="2" id="KW-1185">Reference proteome</keyword>
<dbReference type="EMBL" id="CM044703">
    <property type="protein sequence ID" value="KAI5672828.1"/>
    <property type="molecule type" value="Genomic_DNA"/>
</dbReference>
<sequence length="106" mass="12242">MKEAAFRGNTNDPQIAASPNNQTPLLDSSQECLELKKEEHSRAINWGWLFPRDRDCPIRCDEPTRSCGTTLCHKRKRDELVRCEMPTVLFDSRREALVPIKKAEED</sequence>
<name>A0ACC0BJM4_CATRO</name>
<gene>
    <name evidence="1" type="ORF">M9H77_13192</name>
</gene>
<dbReference type="Proteomes" id="UP001060085">
    <property type="component" value="Linkage Group LG03"/>
</dbReference>
<protein>
    <submittedName>
        <fullName evidence="1">Uncharacterized protein</fullName>
    </submittedName>
</protein>
<reference evidence="2" key="1">
    <citation type="journal article" date="2023" name="Nat. Plants">
        <title>Single-cell RNA sequencing provides a high-resolution roadmap for understanding the multicellular compartmentation of specialized metabolism.</title>
        <authorList>
            <person name="Sun S."/>
            <person name="Shen X."/>
            <person name="Li Y."/>
            <person name="Li Y."/>
            <person name="Wang S."/>
            <person name="Li R."/>
            <person name="Zhang H."/>
            <person name="Shen G."/>
            <person name="Guo B."/>
            <person name="Wei J."/>
            <person name="Xu J."/>
            <person name="St-Pierre B."/>
            <person name="Chen S."/>
            <person name="Sun C."/>
        </authorList>
    </citation>
    <scope>NUCLEOTIDE SEQUENCE [LARGE SCALE GENOMIC DNA]</scope>
</reference>
<proteinExistence type="predicted"/>
<accession>A0ACC0BJM4</accession>
<evidence type="ECO:0000313" key="1">
    <source>
        <dbReference type="EMBL" id="KAI5672828.1"/>
    </source>
</evidence>